<organism evidence="3 4">
    <name type="scientific">Shewanella aestuarii</name>
    <dbReference type="NCBI Taxonomy" id="1028752"/>
    <lineage>
        <taxon>Bacteria</taxon>
        <taxon>Pseudomonadati</taxon>
        <taxon>Pseudomonadota</taxon>
        <taxon>Gammaproteobacteria</taxon>
        <taxon>Alteromonadales</taxon>
        <taxon>Shewanellaceae</taxon>
        <taxon>Shewanella</taxon>
    </lineage>
</organism>
<dbReference type="InterPro" id="IPR035093">
    <property type="entry name" value="RelE/ParE_toxin_dom_sf"/>
</dbReference>
<reference evidence="3 4" key="1">
    <citation type="submission" date="2020-03" db="EMBL/GenBank/DDBJ databases">
        <title>Complete genome sequence of Shewanella sp.</title>
        <authorList>
            <person name="Kim Y.-S."/>
            <person name="Kim S.-J."/>
            <person name="Jung H.-K."/>
            <person name="Kim K.-H."/>
        </authorList>
    </citation>
    <scope>NUCLEOTIDE SEQUENCE [LARGE SCALE GENOMIC DNA]</scope>
    <source>
        <strain evidence="3 4">PN3F2</strain>
    </source>
</reference>
<dbReference type="RefSeq" id="WP_167678495.1">
    <property type="nucleotide sequence ID" value="NZ_CP050313.1"/>
</dbReference>
<dbReference type="Pfam" id="PF05016">
    <property type="entry name" value="ParE_toxin"/>
    <property type="match status" value="1"/>
</dbReference>
<dbReference type="EMBL" id="CP050313">
    <property type="protein sequence ID" value="QIR15080.1"/>
    <property type="molecule type" value="Genomic_DNA"/>
</dbReference>
<dbReference type="NCBIfam" id="TIGR02385">
    <property type="entry name" value="RelE_StbE"/>
    <property type="match status" value="1"/>
</dbReference>
<sequence>MTTYKLVFKRDAEKEWRKLDSPIREQFKKKLLERLENPRVESARLSGMEDCYKIKLRSAGYRLVYQVRDNELVISVVAVGKRERNHVYKTAVKRI</sequence>
<accession>A0A6G9QKI8</accession>
<dbReference type="Gene3D" id="3.30.2310.20">
    <property type="entry name" value="RelE-like"/>
    <property type="match status" value="1"/>
</dbReference>
<dbReference type="AlphaFoldDB" id="A0A6G9QKI8"/>
<dbReference type="Proteomes" id="UP000502608">
    <property type="component" value="Chromosome"/>
</dbReference>
<gene>
    <name evidence="3" type="ORF">HBH39_11790</name>
</gene>
<keyword evidence="4" id="KW-1185">Reference proteome</keyword>
<evidence type="ECO:0000313" key="4">
    <source>
        <dbReference type="Proteomes" id="UP000502608"/>
    </source>
</evidence>
<dbReference type="PANTHER" id="PTHR35601">
    <property type="entry name" value="TOXIN RELE"/>
    <property type="match status" value="1"/>
</dbReference>
<dbReference type="KEGG" id="saes:HBH39_11790"/>
<dbReference type="PANTHER" id="PTHR35601:SF1">
    <property type="entry name" value="TOXIN RELE"/>
    <property type="match status" value="1"/>
</dbReference>
<name>A0A6G9QKI8_9GAMM</name>
<dbReference type="SUPFAM" id="SSF143011">
    <property type="entry name" value="RelE-like"/>
    <property type="match status" value="1"/>
</dbReference>
<evidence type="ECO:0000256" key="1">
    <source>
        <dbReference type="ARBA" id="ARBA00006226"/>
    </source>
</evidence>
<keyword evidence="2" id="KW-1277">Toxin-antitoxin system</keyword>
<comment type="similarity">
    <text evidence="1">Belongs to the RelE toxin family.</text>
</comment>
<evidence type="ECO:0000313" key="3">
    <source>
        <dbReference type="EMBL" id="QIR15080.1"/>
    </source>
</evidence>
<proteinExistence type="inferred from homology"/>
<evidence type="ECO:0000256" key="2">
    <source>
        <dbReference type="ARBA" id="ARBA00022649"/>
    </source>
</evidence>
<protein>
    <submittedName>
        <fullName evidence="3">Type II toxin-antitoxin system RelE/ParE family toxin</fullName>
    </submittedName>
</protein>
<dbReference type="InterPro" id="IPR007712">
    <property type="entry name" value="RelE/ParE_toxin"/>
</dbReference>